<dbReference type="InterPro" id="IPR057566">
    <property type="entry name" value="TPR_TTI1_N"/>
</dbReference>
<proteinExistence type="predicted"/>
<feature type="domain" description="TTI1 N-terminal TPR" evidence="2">
    <location>
        <begin position="32"/>
        <end position="385"/>
    </location>
</feature>
<evidence type="ECO:0000313" key="4">
    <source>
        <dbReference type="Proteomes" id="UP000504606"/>
    </source>
</evidence>
<dbReference type="KEGG" id="foc:113217925"/>
<dbReference type="RefSeq" id="XP_026293803.1">
    <property type="nucleotide sequence ID" value="XM_026438018.2"/>
</dbReference>
<dbReference type="Pfam" id="PF24181">
    <property type="entry name" value="TPR_TTI1_C"/>
    <property type="match status" value="1"/>
</dbReference>
<dbReference type="InterPro" id="IPR049362">
    <property type="entry name" value="TTI1_rpt"/>
</dbReference>
<dbReference type="Proteomes" id="UP000504606">
    <property type="component" value="Unplaced"/>
</dbReference>
<dbReference type="InterPro" id="IPR057567">
    <property type="entry name" value="TPR_TTI1_C"/>
</dbReference>
<evidence type="ECO:0000256" key="1">
    <source>
        <dbReference type="SAM" id="MobiDB-lite"/>
    </source>
</evidence>
<feature type="region of interest" description="Disordered" evidence="1">
    <location>
        <begin position="821"/>
        <end position="841"/>
    </location>
</feature>
<evidence type="ECO:0000313" key="5">
    <source>
        <dbReference type="RefSeq" id="XP_026293803.1"/>
    </source>
</evidence>
<gene>
    <name evidence="5" type="primary">LOC113217925</name>
</gene>
<protein>
    <submittedName>
        <fullName evidence="5">TELO2-interacting protein 1 homolog isoform X1</fullName>
    </submittedName>
</protein>
<dbReference type="InterPro" id="IPR052587">
    <property type="entry name" value="TELO2-interacting_protein_1"/>
</dbReference>
<keyword evidence="4" id="KW-1185">Reference proteome</keyword>
<dbReference type="InterPro" id="IPR016024">
    <property type="entry name" value="ARM-type_fold"/>
</dbReference>
<dbReference type="AlphaFoldDB" id="A0A6J1TKG0"/>
<name>A0A6J1TKG0_FRAOC</name>
<reference evidence="5" key="1">
    <citation type="submission" date="2025-08" db="UniProtKB">
        <authorList>
            <consortium name="RefSeq"/>
        </authorList>
    </citation>
    <scope>IDENTIFICATION</scope>
    <source>
        <tissue evidence="5">Whole organism</tissue>
    </source>
</reference>
<evidence type="ECO:0000259" key="2">
    <source>
        <dbReference type="Pfam" id="PF24173"/>
    </source>
</evidence>
<evidence type="ECO:0000259" key="3">
    <source>
        <dbReference type="Pfam" id="PF24181"/>
    </source>
</evidence>
<dbReference type="CTD" id="9675"/>
<feature type="domain" description="TTI1 C-terminal TPR" evidence="3">
    <location>
        <begin position="799"/>
        <end position="1053"/>
    </location>
</feature>
<dbReference type="Pfam" id="PF24176">
    <property type="entry name" value="TPR_TTI1_2nd"/>
    <property type="match status" value="1"/>
</dbReference>
<dbReference type="PANTHER" id="PTHR18460:SF3">
    <property type="entry name" value="TELO2-INTERACTING PROTEIN 1 HOMOLOG"/>
    <property type="match status" value="1"/>
</dbReference>
<dbReference type="Pfam" id="PF24173">
    <property type="entry name" value="TPR_TTI1_N"/>
    <property type="match status" value="1"/>
</dbReference>
<sequence>MSVSHFFYQHLCNSSITMEKFSPQLASTVELLDPMITQLMNGCTKETALRIKESIPTIPSHVLQKLHPYIIVPIMGQVSNDTQNEELKTILLESVNLVLIQIHISNVSAIKEILKQLMIVIFDKDSPNMIKSSSSEELKLSVMNCAFEIIKNMPFDVQDSYYVKDNIPEICQITYTCLGLAVYERYRSLRVRSLEVILALMQVPLQGPDKRSPWEREVVADIFQFILPGACSKLMSIVSGDITQGKKLLSTALFTLSSMIALVMEDYITTDVEDASKMIAALQKMSEKTSQEVSSKPIQEPTSRIAASAKRLIESSKGRTTEWRKKMASNLIPYLSKIGERHEHSDTKVCKVISYSCFLILSRCPVSLKEGLAPVLDALVALSVHENVEVREESLSSIKLLTDIFADQNSYDFIQLAEENFYMLLTRLPRLVQEEGSTRGASSITLLSGYVQLLRHSMRNVLSSSAHLQRLTLSLLHVVTLDCSGVNVSNEHTMRELIPERCDNLHVPWTRLRYNIDTAVLSNVQQLCEIVTDNSMGVFDLLGSQLVDTFHSVLHFKKESILLLNILLLSASKSKNESAQELAASLLEVYMNPDVWPVKGNSSSISTVSIIQQNIAIECLLTEGISCCMYVMGEDKAQTHLLRILYPLVEKAGSANSCIALSGRRALTRVAHICGYNSDIIALISKNMDYLSHSMSVRLKHVNEQMGVFSALSLILLHSSPEIAVGLHNIVVNVLQLSGDKMHCHNNEAHLRVFLTFAHGVQQWLQPSNYAQNPIREVLDENFTGNSSLIIDLGSKQSKWTAVKKLKEYQQNLKFVSCEDSDEETETLRNPGEELPSKMQPHVLANDKGDIPFDTNEEKKEKIPELADLLVLVLKRCLHFIPSHIVEHQFLAMRTLEVGLKALEPYTDTLLPIVHLIWAPLVGRFNANQPPLIIRTAFQLLQTMAKTAKDFLMARTLREIFPQIAKYLKSSANESYLKDSASAYRFSQKYKTQLSLLSGLGSLSCHLQVRGQDFYCLLSVSLLYLSCFQPPPLQAASVSLIQSLQSLDEDAVWWGLVTWWTPFHLAEPLKLPYPSTHQDCEENVHILLGLPVIKKDLKEIQP</sequence>
<dbReference type="OrthoDB" id="49511at2759"/>
<dbReference type="PANTHER" id="PTHR18460">
    <property type="entry name" value="TEL2 INTERACTING PROTEIN 1 TTI1 FAMILY MEMBER"/>
    <property type="match status" value="1"/>
</dbReference>
<dbReference type="GeneID" id="113217925"/>
<organism evidence="4 5">
    <name type="scientific">Frankliniella occidentalis</name>
    <name type="common">Western flower thrips</name>
    <name type="synonym">Euthrips occidentalis</name>
    <dbReference type="NCBI Taxonomy" id="133901"/>
    <lineage>
        <taxon>Eukaryota</taxon>
        <taxon>Metazoa</taxon>
        <taxon>Ecdysozoa</taxon>
        <taxon>Arthropoda</taxon>
        <taxon>Hexapoda</taxon>
        <taxon>Insecta</taxon>
        <taxon>Pterygota</taxon>
        <taxon>Neoptera</taxon>
        <taxon>Paraneoptera</taxon>
        <taxon>Thysanoptera</taxon>
        <taxon>Terebrantia</taxon>
        <taxon>Thripoidea</taxon>
        <taxon>Thripidae</taxon>
        <taxon>Frankliniella</taxon>
    </lineage>
</organism>
<dbReference type="GO" id="GO:0005737">
    <property type="term" value="C:cytoplasm"/>
    <property type="evidence" value="ECO:0007669"/>
    <property type="project" value="TreeGrafter"/>
</dbReference>
<accession>A0A6J1TKG0</accession>
<dbReference type="Pfam" id="PF21547">
    <property type="entry name" value="TTI1"/>
    <property type="match status" value="1"/>
</dbReference>
<dbReference type="SUPFAM" id="SSF48371">
    <property type="entry name" value="ARM repeat"/>
    <property type="match status" value="1"/>
</dbReference>